<gene>
    <name evidence="2" type="ORF">CLHUN_34710</name>
</gene>
<feature type="transmembrane region" description="Helical" evidence="1">
    <location>
        <begin position="6"/>
        <end position="24"/>
    </location>
</feature>
<name>A0A1V4SFI6_RUMHU</name>
<dbReference type="EMBL" id="MZGX01000026">
    <property type="protein sequence ID" value="OPX42649.1"/>
    <property type="molecule type" value="Genomic_DNA"/>
</dbReference>
<protein>
    <recommendedName>
        <fullName evidence="4">Stage III sporulation protein AC/AD protein family protein</fullName>
    </recommendedName>
</protein>
<dbReference type="RefSeq" id="WP_080065894.1">
    <property type="nucleotide sequence ID" value="NZ_MZGX01000026.1"/>
</dbReference>
<feature type="transmembrane region" description="Helical" evidence="1">
    <location>
        <begin position="31"/>
        <end position="51"/>
    </location>
</feature>
<evidence type="ECO:0008006" key="4">
    <source>
        <dbReference type="Google" id="ProtNLM"/>
    </source>
</evidence>
<keyword evidence="3" id="KW-1185">Reference proteome</keyword>
<dbReference type="Proteomes" id="UP000191554">
    <property type="component" value="Unassembled WGS sequence"/>
</dbReference>
<proteinExistence type="predicted"/>
<dbReference type="OrthoDB" id="9975393at2"/>
<evidence type="ECO:0000313" key="2">
    <source>
        <dbReference type="EMBL" id="OPX42649.1"/>
    </source>
</evidence>
<dbReference type="STRING" id="48256.CLHUN_34710"/>
<dbReference type="AlphaFoldDB" id="A0A1V4SFI6"/>
<keyword evidence="1" id="KW-0812">Transmembrane</keyword>
<comment type="caution">
    <text evidence="2">The sequence shown here is derived from an EMBL/GenBank/DDBJ whole genome shotgun (WGS) entry which is preliminary data.</text>
</comment>
<reference evidence="2 3" key="1">
    <citation type="submission" date="2017-03" db="EMBL/GenBank/DDBJ databases">
        <title>Genome sequence of Clostridium hungatei DSM 14427.</title>
        <authorList>
            <person name="Poehlein A."/>
            <person name="Daniel R."/>
        </authorList>
    </citation>
    <scope>NUCLEOTIDE SEQUENCE [LARGE SCALE GENOMIC DNA]</scope>
    <source>
        <strain evidence="2 3">DSM 14427</strain>
    </source>
</reference>
<organism evidence="2 3">
    <name type="scientific">Ruminiclostridium hungatei</name>
    <name type="common">Clostridium hungatei</name>
    <dbReference type="NCBI Taxonomy" id="48256"/>
    <lineage>
        <taxon>Bacteria</taxon>
        <taxon>Bacillati</taxon>
        <taxon>Bacillota</taxon>
        <taxon>Clostridia</taxon>
        <taxon>Eubacteriales</taxon>
        <taxon>Oscillospiraceae</taxon>
        <taxon>Ruminiclostridium</taxon>
    </lineage>
</organism>
<sequence>MIIKIIALILFMSLISFFQIKQIYKKEGLKAALAYSLFMALAVLVGTLLLADFQLTGQSAVARLFEPLGKAVNGD</sequence>
<evidence type="ECO:0000256" key="1">
    <source>
        <dbReference type="SAM" id="Phobius"/>
    </source>
</evidence>
<keyword evidence="1" id="KW-0472">Membrane</keyword>
<keyword evidence="1" id="KW-1133">Transmembrane helix</keyword>
<accession>A0A1V4SFI6</accession>
<evidence type="ECO:0000313" key="3">
    <source>
        <dbReference type="Proteomes" id="UP000191554"/>
    </source>
</evidence>